<dbReference type="AlphaFoldDB" id="A0A645DLV3"/>
<comment type="caution">
    <text evidence="2">The sequence shown here is derived from an EMBL/GenBank/DDBJ whole genome shotgun (WGS) entry which is preliminary data.</text>
</comment>
<accession>A0A645DLV3</accession>
<dbReference type="EMBL" id="VSSQ01037145">
    <property type="protein sequence ID" value="MPM89763.1"/>
    <property type="molecule type" value="Genomic_DNA"/>
</dbReference>
<name>A0A645DLV3_9ZZZZ</name>
<feature type="domain" description="Phospholipase C/D" evidence="1">
    <location>
        <begin position="5"/>
        <end position="147"/>
    </location>
</feature>
<organism evidence="2">
    <name type="scientific">bioreactor metagenome</name>
    <dbReference type="NCBI Taxonomy" id="1076179"/>
    <lineage>
        <taxon>unclassified sequences</taxon>
        <taxon>metagenomes</taxon>
        <taxon>ecological metagenomes</taxon>
    </lineage>
</organism>
<dbReference type="Pfam" id="PF00882">
    <property type="entry name" value="Zn_dep_PLPC"/>
    <property type="match status" value="1"/>
</dbReference>
<dbReference type="InterPro" id="IPR029002">
    <property type="entry name" value="PLPC/GPLD1"/>
</dbReference>
<gene>
    <name evidence="2" type="ORF">SDC9_136875</name>
</gene>
<reference evidence="2" key="1">
    <citation type="submission" date="2019-08" db="EMBL/GenBank/DDBJ databases">
        <authorList>
            <person name="Kucharzyk K."/>
            <person name="Murdoch R.W."/>
            <person name="Higgins S."/>
            <person name="Loffler F."/>
        </authorList>
    </citation>
    <scope>NUCLEOTIDE SEQUENCE</scope>
</reference>
<sequence length="198" mass="22685">MNIVVHLLIARSVRKIVHEQTGEKLSFTGFLYGNILPDISEKHGAAPHYFESSLEYVLENTAHLKKDMDSYSGTDSFALSKRAGVITHYLSDFFCYPHCESYNSGRIHHHIYELSMLFLFRRGFLFYQKQKKEQSVNFSELESFIVGNRKVYDRGENLKIRDVSYAITISAVVVSCLVMGKTCTKRTGLFPAYDMQSA</sequence>
<protein>
    <recommendedName>
        <fullName evidence="1">Phospholipase C/D domain-containing protein</fullName>
    </recommendedName>
</protein>
<evidence type="ECO:0000313" key="2">
    <source>
        <dbReference type="EMBL" id="MPM89763.1"/>
    </source>
</evidence>
<proteinExistence type="predicted"/>
<evidence type="ECO:0000259" key="1">
    <source>
        <dbReference type="Pfam" id="PF00882"/>
    </source>
</evidence>